<keyword evidence="5" id="KW-0067">ATP-binding</keyword>
<dbReference type="Gene3D" id="3.40.50.300">
    <property type="entry name" value="P-loop containing nucleotide triphosphate hydrolases"/>
    <property type="match status" value="1"/>
</dbReference>
<proteinExistence type="predicted"/>
<dbReference type="InterPro" id="IPR032672">
    <property type="entry name" value="TmcA/NAT10/Kre33"/>
</dbReference>
<evidence type="ECO:0000256" key="4">
    <source>
        <dbReference type="ARBA" id="ARBA00022741"/>
    </source>
</evidence>
<dbReference type="InterPro" id="IPR007807">
    <property type="entry name" value="TcmA/NAT10_helicase"/>
</dbReference>
<evidence type="ECO:0000259" key="8">
    <source>
        <dbReference type="Pfam" id="PF13718"/>
    </source>
</evidence>
<evidence type="ECO:0000256" key="1">
    <source>
        <dbReference type="ARBA" id="ARBA00004604"/>
    </source>
</evidence>
<accession>A0A1Q9CXA8</accession>
<sequence length="403" mass="43267">MIDAADPAPAEAYLYFTLVFAKACNFGAKLSAFSAMGHRVLLVMDEVASVPITMWKSLASASVEAMILAGTTSSCEGTGCAIEWKVLLDGSTSKGLKQVRLVLEEPVRYGRGCPVEALLDSLLFLGAGADIPLHDIETCCDPRDARLWALDCPAMVAGHGEFATAVSALLQTHYRTSASDVTNMLVQEYMRAMVLVPGEAPGPGQQRRPLVVLVCILEAPELLPDDRGSSRVSRSHLTTFALEQDFPEFSLGRVRGLRVARIVCDPRLRGRGFGSEALQQLLIHLNSPSVPEASCVEDEASSFLRPLNLPGCAWLGASFGLTAPLLRFWSRLGFQPIALSPALNPQTGEVSVVMCQPYTLEVSLCRQVAAASWSRCFPGGGCWRVRGALSVQPTSARRCGGLS</sequence>
<dbReference type="GO" id="GO:1990883">
    <property type="term" value="F:18S rRNA cytidine N-acetyltransferase activity"/>
    <property type="evidence" value="ECO:0007669"/>
    <property type="project" value="TreeGrafter"/>
</dbReference>
<dbReference type="EMBL" id="LSRX01000854">
    <property type="protein sequence ID" value="OLP87556.1"/>
    <property type="molecule type" value="Genomic_DNA"/>
</dbReference>
<dbReference type="InterPro" id="IPR016181">
    <property type="entry name" value="Acyl_CoA_acyltransferase"/>
</dbReference>
<evidence type="ECO:0000259" key="7">
    <source>
        <dbReference type="Pfam" id="PF05127"/>
    </source>
</evidence>
<keyword evidence="3" id="KW-0819">tRNA processing</keyword>
<dbReference type="Pfam" id="PF05127">
    <property type="entry name" value="NAT10_TcmA_helicase"/>
    <property type="match status" value="1"/>
</dbReference>
<evidence type="ECO:0000256" key="3">
    <source>
        <dbReference type="ARBA" id="ARBA00022694"/>
    </source>
</evidence>
<name>A0A1Q9CXA8_SYMMI</name>
<dbReference type="PANTHER" id="PTHR10925:SF5">
    <property type="entry name" value="RNA CYTIDINE ACETYLTRANSFERASE"/>
    <property type="match status" value="1"/>
</dbReference>
<evidence type="ECO:0000313" key="9">
    <source>
        <dbReference type="EMBL" id="OLP87556.1"/>
    </source>
</evidence>
<dbReference type="Pfam" id="PF13718">
    <property type="entry name" value="GNAT_acetyltr_2"/>
    <property type="match status" value="2"/>
</dbReference>
<evidence type="ECO:0000256" key="2">
    <source>
        <dbReference type="ARBA" id="ARBA00022679"/>
    </source>
</evidence>
<evidence type="ECO:0000256" key="5">
    <source>
        <dbReference type="ARBA" id="ARBA00022840"/>
    </source>
</evidence>
<keyword evidence="4" id="KW-0547">Nucleotide-binding</keyword>
<dbReference type="GO" id="GO:0005524">
    <property type="term" value="F:ATP binding"/>
    <property type="evidence" value="ECO:0007669"/>
    <property type="project" value="UniProtKB-KW"/>
</dbReference>
<keyword evidence="2 9" id="KW-0808">Transferase</keyword>
<evidence type="ECO:0000313" key="10">
    <source>
        <dbReference type="Proteomes" id="UP000186817"/>
    </source>
</evidence>
<dbReference type="Proteomes" id="UP000186817">
    <property type="component" value="Unassembled WGS sequence"/>
</dbReference>
<comment type="caution">
    <text evidence="9">The sequence shown here is derived from an EMBL/GenBank/DDBJ whole genome shotgun (WGS) entry which is preliminary data.</text>
</comment>
<dbReference type="SUPFAM" id="SSF55729">
    <property type="entry name" value="Acyl-CoA N-acyltransferases (Nat)"/>
    <property type="match status" value="1"/>
</dbReference>
<dbReference type="GO" id="GO:0005730">
    <property type="term" value="C:nucleolus"/>
    <property type="evidence" value="ECO:0007669"/>
    <property type="project" value="UniProtKB-SubCell"/>
</dbReference>
<feature type="domain" description="TcmA/NAT10 helicase" evidence="7">
    <location>
        <begin position="34"/>
        <end position="125"/>
    </location>
</feature>
<dbReference type="InterPro" id="IPR000182">
    <property type="entry name" value="GNAT_dom"/>
</dbReference>
<dbReference type="InterPro" id="IPR027417">
    <property type="entry name" value="P-loop_NTPase"/>
</dbReference>
<feature type="domain" description="N-acetyltransferase" evidence="8">
    <location>
        <begin position="170"/>
        <end position="287"/>
    </location>
</feature>
<dbReference type="GO" id="GO:1904812">
    <property type="term" value="P:rRNA acetylation involved in maturation of SSU-rRNA"/>
    <property type="evidence" value="ECO:0007669"/>
    <property type="project" value="TreeGrafter"/>
</dbReference>
<organism evidence="9 10">
    <name type="scientific">Symbiodinium microadriaticum</name>
    <name type="common">Dinoflagellate</name>
    <name type="synonym">Zooxanthella microadriatica</name>
    <dbReference type="NCBI Taxonomy" id="2951"/>
    <lineage>
        <taxon>Eukaryota</taxon>
        <taxon>Sar</taxon>
        <taxon>Alveolata</taxon>
        <taxon>Dinophyceae</taxon>
        <taxon>Suessiales</taxon>
        <taxon>Symbiodiniaceae</taxon>
        <taxon>Symbiodinium</taxon>
    </lineage>
</organism>
<dbReference type="GO" id="GO:0008033">
    <property type="term" value="P:tRNA processing"/>
    <property type="evidence" value="ECO:0007669"/>
    <property type="project" value="UniProtKB-KW"/>
</dbReference>
<keyword evidence="10" id="KW-1185">Reference proteome</keyword>
<dbReference type="AlphaFoldDB" id="A0A1Q9CXA8"/>
<dbReference type="PANTHER" id="PTHR10925">
    <property type="entry name" value="N-ACETYLTRANSFERASE 10"/>
    <property type="match status" value="1"/>
</dbReference>
<evidence type="ECO:0000256" key="6">
    <source>
        <dbReference type="ARBA" id="ARBA00023315"/>
    </source>
</evidence>
<gene>
    <name evidence="9" type="primary">tmcA</name>
    <name evidence="9" type="ORF">AK812_SmicGene31216</name>
</gene>
<protein>
    <submittedName>
        <fullName evidence="9">tRNA(Met) cytidine acetyltransferase TmcA</fullName>
    </submittedName>
</protein>
<feature type="domain" description="N-acetyltransferase" evidence="8">
    <location>
        <begin position="311"/>
        <end position="357"/>
    </location>
</feature>
<dbReference type="GO" id="GO:0000049">
    <property type="term" value="F:tRNA binding"/>
    <property type="evidence" value="ECO:0007669"/>
    <property type="project" value="TreeGrafter"/>
</dbReference>
<dbReference type="OrthoDB" id="444662at2759"/>
<reference evidence="9 10" key="1">
    <citation type="submission" date="2016-02" db="EMBL/GenBank/DDBJ databases">
        <title>Genome analysis of coral dinoflagellate symbionts highlights evolutionary adaptations to a symbiotic lifestyle.</title>
        <authorList>
            <person name="Aranda M."/>
            <person name="Li Y."/>
            <person name="Liew Y.J."/>
            <person name="Baumgarten S."/>
            <person name="Simakov O."/>
            <person name="Wilson M."/>
            <person name="Piel J."/>
            <person name="Ashoor H."/>
            <person name="Bougouffa S."/>
            <person name="Bajic V.B."/>
            <person name="Ryu T."/>
            <person name="Ravasi T."/>
            <person name="Bayer T."/>
            <person name="Micklem G."/>
            <person name="Kim H."/>
            <person name="Bhak J."/>
            <person name="Lajeunesse T.C."/>
            <person name="Voolstra C.R."/>
        </authorList>
    </citation>
    <scope>NUCLEOTIDE SEQUENCE [LARGE SCALE GENOMIC DNA]</scope>
    <source>
        <strain evidence="9 10">CCMP2467</strain>
    </source>
</reference>
<dbReference type="Gene3D" id="3.40.630.30">
    <property type="match status" value="1"/>
</dbReference>
<keyword evidence="6" id="KW-0012">Acyltransferase</keyword>
<comment type="subcellular location">
    <subcellularLocation>
        <location evidence="1">Nucleus</location>
        <location evidence="1">Nucleolus</location>
    </subcellularLocation>
</comment>